<accession>A0A1V4SGG9</accession>
<keyword evidence="3" id="KW-1185">Reference proteome</keyword>
<dbReference type="SUPFAM" id="SSF52540">
    <property type="entry name" value="P-loop containing nucleoside triphosphate hydrolases"/>
    <property type="match status" value="1"/>
</dbReference>
<reference evidence="2 3" key="1">
    <citation type="submission" date="2017-03" db="EMBL/GenBank/DDBJ databases">
        <title>Genome sequence of Clostridium hungatei DSM 14427.</title>
        <authorList>
            <person name="Poehlein A."/>
            <person name="Daniel R."/>
        </authorList>
    </citation>
    <scope>NUCLEOTIDE SEQUENCE [LARGE SCALE GENOMIC DNA]</scope>
    <source>
        <strain evidence="2 3">DSM 14427</strain>
    </source>
</reference>
<gene>
    <name evidence="2" type="ORF">CLHUN_37860</name>
</gene>
<dbReference type="Proteomes" id="UP000191554">
    <property type="component" value="Unassembled WGS sequence"/>
</dbReference>
<dbReference type="OrthoDB" id="2080133at2"/>
<dbReference type="Gene3D" id="3.40.50.300">
    <property type="entry name" value="P-loop containing nucleotide triphosphate hydrolases"/>
    <property type="match status" value="1"/>
</dbReference>
<dbReference type="InterPro" id="IPR027417">
    <property type="entry name" value="P-loop_NTPase"/>
</dbReference>
<feature type="compositionally biased region" description="Basic and acidic residues" evidence="1">
    <location>
        <begin position="1273"/>
        <end position="1285"/>
    </location>
</feature>
<protein>
    <submittedName>
        <fullName evidence="2">Uncharacterized protein</fullName>
    </submittedName>
</protein>
<sequence length="1671" mass="189363">MIPEENRVFIKHPTGGGAAAQAGLDFQNRIAAWASALILAEQNATLAFDLPANVILKFVRCETEQPIDDIMLGTSDSGFIFIQAKHSVNLSTRNDSDLASTIKQFIRQFIANKTGRMERPWERPLNQENDRLVLAVGSRSSLSIREHLKTVLNRLRKQVTGQTIEDAAKNQDENQALIVVKNHILHIWDEEYKEQPTDDVVRKLLSLIWVITFDVDPGGSKETEAKNLLRTAVLRNPVEADTAWNVLIQACANFVRNQTGGDRNSLQKILLNAVIDLKAPPSYLNDIQKLRQYTTDTVEQLGDLSIISVGNSVIKINRGSTIALKSVIEKQSIVVVGEPGAGKSGALHDLARELQSGQADVIFIAVDRIEAQSIGTIRNEIGIFHNLDEIMENWPGLKPAFLVIDALDAARSETAIKTFRDLISKIIKLNNRWRIVASIRKFDLRYNKQLQDLFIGSPPTGYTDTEFKNIYHINIPRLDDGEIKQVKEQSSDLADLIYKANPALSELLRNPFNLRLMSQLIGLRIPIDELSIISKQNELLDRYWIERIIRTDSFGDAREAILKKISQTMVSKRSLKINRLELDIADSSTSLILNDLLSIQIVTEYQTTTDEIPDRYTLTFSHHVLYDYAISRLILRVPDEDFINILIRDKELFLSIRPSLVFHFKHVWLKNPSRQPFWELVLRIIYNAEIPEIGKLIGPSVVPELAKRINDFSPLFVLLEEDDVNKVCGVEKAFTHVIGALLSIPEKSYDSLVGDGSGPWAEFVEYLSENMKQSMAVIICPLIRTLCDRSQKFTESQCGLIGKAARRLLAFAWESTKHNNWIITIAIQAVCRTYSSNKKESGELIRRCIEKEHMKLHFAEELHCLVREIGSLAEMDITLVEDIYKAIFTFNETSEEKTQIGGSRIIAMTSTRKQDKEMLNFALADQFSRFLEIGPINAFRVLIVALSDYVNEEHHPSTESETFEFYGIPAQIRSDYSHIWDDGNTYYHDEPLKMLDEVEKYLISGAQKEGFISLLRDIIMVVASENSFAVLWKRLLQCGIKEPSIIGLELKSLAWTKAILECDDTTIAAGNFITAIYEFLSEKERGFIEKSIVTLTKDVPNNELKYREIERNRLLGCIPEQLIISQSVRLILDELKKNDSIPPNEPKFKMTSISGQPYGEEEYLADKGVPVEKEGNKSIRTIEQPIYEFSREFLNASPSMEAIQAIFPNIKQLHEVLSIANTNDVHQLQLDYAWGTLAEACARIASSKQLADNLDIAGFTKAVLLQAATNPDPIHEPKNDKHFDESPSWGSPAPRIDAARGLMLLACYPTCVDKKLKKTIISLSKDKVPAVRYQIDTHLVTLYNTAPAAMWDIIEDACENEQSKGVLNGLLSGTLYNIAGGNADRVSKLVGKIFSRIIDGPGADSVRQTCVIIFLKLYLWQDNDFCRNIITKMIENLGDYLKEIRSLVVHTRELLTLGLVNPSNSEQDAVRKRAFIIVEKSLGAALNKFNSIKESKFKAEIELSQDEEEEYKLLAQLIDTIGTDIYFASGAYDESLKKDEQNRKVLSADVKERFLLEADNLLNCLSRFGVFPSTTHYLLETFEAYIPVNPVEIFMRIGVLLTSSQEGGYQYESLAADLFVKIIERYFAEYSWVFREKKECQRTLFEILDIFVNAGWPSARRLTYRLEEIYR</sequence>
<proteinExistence type="predicted"/>
<evidence type="ECO:0000313" key="2">
    <source>
        <dbReference type="EMBL" id="OPX42367.1"/>
    </source>
</evidence>
<evidence type="ECO:0000256" key="1">
    <source>
        <dbReference type="SAM" id="MobiDB-lite"/>
    </source>
</evidence>
<feature type="region of interest" description="Disordered" evidence="1">
    <location>
        <begin position="1271"/>
        <end position="1290"/>
    </location>
</feature>
<dbReference type="RefSeq" id="WP_080066188.1">
    <property type="nucleotide sequence ID" value="NZ_MZGX01000030.1"/>
</dbReference>
<comment type="caution">
    <text evidence="2">The sequence shown here is derived from an EMBL/GenBank/DDBJ whole genome shotgun (WGS) entry which is preliminary data.</text>
</comment>
<dbReference type="STRING" id="48256.CLHUN_37860"/>
<dbReference type="EMBL" id="MZGX01000030">
    <property type="protein sequence ID" value="OPX42367.1"/>
    <property type="molecule type" value="Genomic_DNA"/>
</dbReference>
<organism evidence="2 3">
    <name type="scientific">Ruminiclostridium hungatei</name>
    <name type="common">Clostridium hungatei</name>
    <dbReference type="NCBI Taxonomy" id="48256"/>
    <lineage>
        <taxon>Bacteria</taxon>
        <taxon>Bacillati</taxon>
        <taxon>Bacillota</taxon>
        <taxon>Clostridia</taxon>
        <taxon>Eubacteriales</taxon>
        <taxon>Oscillospiraceae</taxon>
        <taxon>Ruminiclostridium</taxon>
    </lineage>
</organism>
<evidence type="ECO:0000313" key="3">
    <source>
        <dbReference type="Proteomes" id="UP000191554"/>
    </source>
</evidence>
<name>A0A1V4SGG9_RUMHU</name>